<name>A0A137P2B7_CONC2</name>
<evidence type="ECO:0000256" key="4">
    <source>
        <dbReference type="ARBA" id="ARBA00023136"/>
    </source>
</evidence>
<accession>A0A137P2B7</accession>
<dbReference type="GO" id="GO:0000139">
    <property type="term" value="C:Golgi membrane"/>
    <property type="evidence" value="ECO:0007669"/>
    <property type="project" value="InterPro"/>
</dbReference>
<keyword evidence="2" id="KW-0812">Transmembrane</keyword>
<dbReference type="SUPFAM" id="SSF103481">
    <property type="entry name" value="Multidrug resistance efflux transporter EmrE"/>
    <property type="match status" value="1"/>
</dbReference>
<dbReference type="AlphaFoldDB" id="A0A137P2B7"/>
<organism evidence="5 6">
    <name type="scientific">Conidiobolus coronatus (strain ATCC 28846 / CBS 209.66 / NRRL 28638)</name>
    <name type="common">Delacroixia coronata</name>
    <dbReference type="NCBI Taxonomy" id="796925"/>
    <lineage>
        <taxon>Eukaryota</taxon>
        <taxon>Fungi</taxon>
        <taxon>Fungi incertae sedis</taxon>
        <taxon>Zoopagomycota</taxon>
        <taxon>Entomophthoromycotina</taxon>
        <taxon>Entomophthoromycetes</taxon>
        <taxon>Entomophthorales</taxon>
        <taxon>Ancylistaceae</taxon>
        <taxon>Conidiobolus</taxon>
    </lineage>
</organism>
<keyword evidence="4" id="KW-0472">Membrane</keyword>
<keyword evidence="6" id="KW-1185">Reference proteome</keyword>
<dbReference type="OMA" id="MGIFSFC"/>
<proteinExistence type="predicted"/>
<dbReference type="Pfam" id="PF04142">
    <property type="entry name" value="Nuc_sug_transp"/>
    <property type="match status" value="1"/>
</dbReference>
<evidence type="ECO:0000256" key="1">
    <source>
        <dbReference type="ARBA" id="ARBA00004141"/>
    </source>
</evidence>
<evidence type="ECO:0008006" key="7">
    <source>
        <dbReference type="Google" id="ProtNLM"/>
    </source>
</evidence>
<evidence type="ECO:0000313" key="5">
    <source>
        <dbReference type="EMBL" id="KXN69039.1"/>
    </source>
</evidence>
<dbReference type="InterPro" id="IPR037185">
    <property type="entry name" value="EmrE-like"/>
</dbReference>
<dbReference type="OrthoDB" id="29773at2759"/>
<protein>
    <recommendedName>
        <fullName evidence="7">Sugar phosphate transporter domain-containing protein</fullName>
    </recommendedName>
</protein>
<evidence type="ECO:0000313" key="6">
    <source>
        <dbReference type="Proteomes" id="UP000070444"/>
    </source>
</evidence>
<evidence type="ECO:0000256" key="3">
    <source>
        <dbReference type="ARBA" id="ARBA00022989"/>
    </source>
</evidence>
<sequence>MIDKSPIINREDNAHLIELEELDKYDHKISASDVPSSLAAPNHSSVLFWQFVYLLTGIVSTLVCQWMFYKRATDKSSLLTIAARFFGMVLVQFTPFNSSRDSDILLTFGQFSIGSGIFQVLVSLLIPTTALLSKILLNKKHTALQWWGILCIMVGLALTAMGKISQEEADPLKLHHLLLGGGISIIGILLYSALYVFTEKTMNSPSAPSPNVLCYTLGQYGSSLCLGNYAENESLIGAFVIGFITLVLSALFHNLAYFFLMDTTGAVSIGVLLALKTVGVFVMSGFLFCGTDPSQCLNPGKFTSLIIVVLGVLIFTFSKMLHK</sequence>
<dbReference type="PANTHER" id="PTHR13146">
    <property type="match status" value="1"/>
</dbReference>
<evidence type="ECO:0000256" key="2">
    <source>
        <dbReference type="ARBA" id="ARBA00022692"/>
    </source>
</evidence>
<keyword evidence="3" id="KW-1133">Transmembrane helix</keyword>
<dbReference type="GO" id="GO:0015165">
    <property type="term" value="F:pyrimidine nucleotide-sugar transmembrane transporter activity"/>
    <property type="evidence" value="ECO:0007669"/>
    <property type="project" value="InterPro"/>
</dbReference>
<dbReference type="Proteomes" id="UP000070444">
    <property type="component" value="Unassembled WGS sequence"/>
</dbReference>
<dbReference type="EMBL" id="KQ964551">
    <property type="protein sequence ID" value="KXN69039.1"/>
    <property type="molecule type" value="Genomic_DNA"/>
</dbReference>
<reference evidence="5 6" key="1">
    <citation type="journal article" date="2015" name="Genome Biol. Evol.">
        <title>Phylogenomic analyses indicate that early fungi evolved digesting cell walls of algal ancestors of land plants.</title>
        <authorList>
            <person name="Chang Y."/>
            <person name="Wang S."/>
            <person name="Sekimoto S."/>
            <person name="Aerts A.L."/>
            <person name="Choi C."/>
            <person name="Clum A."/>
            <person name="LaButti K.M."/>
            <person name="Lindquist E.A."/>
            <person name="Yee Ngan C."/>
            <person name="Ohm R.A."/>
            <person name="Salamov A.A."/>
            <person name="Grigoriev I.V."/>
            <person name="Spatafora J.W."/>
            <person name="Berbee M.L."/>
        </authorList>
    </citation>
    <scope>NUCLEOTIDE SEQUENCE [LARGE SCALE GENOMIC DNA]</scope>
    <source>
        <strain evidence="5 6">NRRL 28638</strain>
    </source>
</reference>
<gene>
    <name evidence="5" type="ORF">CONCODRAFT_8623</name>
</gene>
<comment type="subcellular location">
    <subcellularLocation>
        <location evidence="1">Membrane</location>
        <topology evidence="1">Multi-pass membrane protein</topology>
    </subcellularLocation>
</comment>
<dbReference type="InterPro" id="IPR007271">
    <property type="entry name" value="Nuc_sug_transpt"/>
</dbReference>